<dbReference type="EMBL" id="RXHU01000041">
    <property type="protein sequence ID" value="RTE09006.1"/>
    <property type="molecule type" value="Genomic_DNA"/>
</dbReference>
<dbReference type="RefSeq" id="WP_126141981.1">
    <property type="nucleotide sequence ID" value="NZ_RXHU01000041.1"/>
</dbReference>
<protein>
    <recommendedName>
        <fullName evidence="4">Multi-tm2 domain protein</fullName>
    </recommendedName>
</protein>
<dbReference type="Proteomes" id="UP000276128">
    <property type="component" value="Unassembled WGS sequence"/>
</dbReference>
<name>A0A3S0CBA4_9BACL</name>
<evidence type="ECO:0008006" key="4">
    <source>
        <dbReference type="Google" id="ProtNLM"/>
    </source>
</evidence>
<organism evidence="2 3">
    <name type="scientific">Paenibacillus whitsoniae</name>
    <dbReference type="NCBI Taxonomy" id="2496558"/>
    <lineage>
        <taxon>Bacteria</taxon>
        <taxon>Bacillati</taxon>
        <taxon>Bacillota</taxon>
        <taxon>Bacilli</taxon>
        <taxon>Bacillales</taxon>
        <taxon>Paenibacillaceae</taxon>
        <taxon>Paenibacillus</taxon>
    </lineage>
</organism>
<reference evidence="2 3" key="1">
    <citation type="submission" date="2018-12" db="EMBL/GenBank/DDBJ databases">
        <title>Bacillus ochoae sp. nov., Paenibacillus whitsoniae sp. nov., Paenibacillus spiritus sp. nov. Isolated from the Mars Exploration Rover during spacecraft assembly.</title>
        <authorList>
            <person name="Seuylemezian A."/>
            <person name="Vaishampayan P."/>
        </authorList>
    </citation>
    <scope>NUCLEOTIDE SEQUENCE [LARGE SCALE GENOMIC DNA]</scope>
    <source>
        <strain evidence="2 3">MER 54</strain>
    </source>
</reference>
<feature type="transmembrane region" description="Helical" evidence="1">
    <location>
        <begin position="154"/>
        <end position="173"/>
    </location>
</feature>
<evidence type="ECO:0000313" key="3">
    <source>
        <dbReference type="Proteomes" id="UP000276128"/>
    </source>
</evidence>
<keyword evidence="1" id="KW-0812">Transmembrane</keyword>
<evidence type="ECO:0000256" key="1">
    <source>
        <dbReference type="SAM" id="Phobius"/>
    </source>
</evidence>
<feature type="transmembrane region" description="Helical" evidence="1">
    <location>
        <begin position="31"/>
        <end position="52"/>
    </location>
</feature>
<accession>A0A3S0CBA4</accession>
<evidence type="ECO:0000313" key="2">
    <source>
        <dbReference type="EMBL" id="RTE09006.1"/>
    </source>
</evidence>
<sequence>MPISTKSNLVAFLLSFIPGAGQLYVNRFGRAAIYCLFFYGPLFLLFAGLVLTHGRPEEVFLLLLAISGLTWLISFIEMIAYLLRQPTNASYPYPPPPEATGFAPYGPVPDMPAWEQQNPYAPAFAEQQDRTNILLLSLIPGAGHYRLGLMHRGLTAMVSFFGVAILVFFLMALTHNDSFLVFLLAMPVLWFYTLFDALKQLDRKRAGLELIDRSLFEDFYRDDANHKNRTLATIIAIFPGAAHLYLSMTKRGIQLMALFLFTIYILDVLRLSLFLFLIPILWFFSFFDALQSIGKYENGTLVDKPLVNNWTNYQRPIGFVLVLLGVYYIFRDFVMQFLVRFVPSTQTYMYFITNFSQTLIVAILLIGGGIWLFMARNKTALSNHDKIE</sequence>
<comment type="caution">
    <text evidence="2">The sequence shown here is derived from an EMBL/GenBank/DDBJ whole genome shotgun (WGS) entry which is preliminary data.</text>
</comment>
<feature type="transmembrane region" description="Helical" evidence="1">
    <location>
        <begin position="313"/>
        <end position="330"/>
    </location>
</feature>
<dbReference type="OrthoDB" id="82335at2"/>
<keyword evidence="3" id="KW-1185">Reference proteome</keyword>
<keyword evidence="1" id="KW-0472">Membrane</keyword>
<feature type="transmembrane region" description="Helical" evidence="1">
    <location>
        <begin position="59"/>
        <end position="83"/>
    </location>
</feature>
<proteinExistence type="predicted"/>
<dbReference type="AlphaFoldDB" id="A0A3S0CBA4"/>
<gene>
    <name evidence="2" type="ORF">EJQ19_14670</name>
</gene>
<keyword evidence="1" id="KW-1133">Transmembrane helix</keyword>
<feature type="transmembrane region" description="Helical" evidence="1">
    <location>
        <begin position="230"/>
        <end position="246"/>
    </location>
</feature>
<feature type="transmembrane region" description="Helical" evidence="1">
    <location>
        <begin position="351"/>
        <end position="374"/>
    </location>
</feature>
<feature type="transmembrane region" description="Helical" evidence="1">
    <location>
        <begin position="179"/>
        <end position="198"/>
    </location>
</feature>